<keyword evidence="1" id="KW-1133">Transmembrane helix</keyword>
<sequence length="188" mass="21743">MLVFISNFIQKLFRYIISVIFVLGVRVGVVFIIFGIIWVGEYIYNLIPDSKITYEEALSKNNSKIWYKFLEQNPEYKGNRDIQDRITRIEVDEILGHKDTGALPQAERQSSQYSENSRVEIENRTGCLLTIRYVGNSVLKRNIVQGRSETLYLKSGYYKVAASACNKNYGTTENLSGDYSVSYYITRR</sequence>
<proteinExistence type="predicted"/>
<dbReference type="RefSeq" id="WP_135057480.1">
    <property type="nucleotide sequence ID" value="NZ_JADGLC010000019.1"/>
</dbReference>
<dbReference type="AlphaFoldDB" id="A0A4Y9JXG6"/>
<organism evidence="3 4">
    <name type="scientific">Muribacter muris</name>
    <dbReference type="NCBI Taxonomy" id="67855"/>
    <lineage>
        <taxon>Bacteria</taxon>
        <taxon>Pseudomonadati</taxon>
        <taxon>Pseudomonadota</taxon>
        <taxon>Gammaproteobacteria</taxon>
        <taxon>Pasteurellales</taxon>
        <taxon>Pasteurellaceae</taxon>
        <taxon>Muribacter</taxon>
    </lineage>
</organism>
<protein>
    <recommendedName>
        <fullName evidence="2">DUF6759 domain-containing protein</fullName>
    </recommendedName>
</protein>
<name>A0A4Y9JXG6_9PAST</name>
<dbReference type="Pfam" id="PF20545">
    <property type="entry name" value="DUF6759"/>
    <property type="match status" value="1"/>
</dbReference>
<reference evidence="3 4" key="1">
    <citation type="submission" date="2019-03" db="EMBL/GenBank/DDBJ databases">
        <title>Diversity of the mouse oral microbiome.</title>
        <authorList>
            <person name="Joseph S."/>
            <person name="Aduse-Opoku J."/>
            <person name="Curtis M."/>
            <person name="Wade W."/>
            <person name="Hashim A."/>
        </authorList>
    </citation>
    <scope>NUCLEOTIDE SEQUENCE [LARGE SCALE GENOMIC DNA]</scope>
    <source>
        <strain evidence="3 4">WT12</strain>
    </source>
</reference>
<evidence type="ECO:0000313" key="3">
    <source>
        <dbReference type="EMBL" id="TFV09165.1"/>
    </source>
</evidence>
<keyword evidence="1" id="KW-0812">Transmembrane</keyword>
<evidence type="ECO:0000313" key="4">
    <source>
        <dbReference type="Proteomes" id="UP000297396"/>
    </source>
</evidence>
<dbReference type="InterPro" id="IPR046647">
    <property type="entry name" value="DUF6759"/>
</dbReference>
<keyword evidence="1" id="KW-0472">Membrane</keyword>
<comment type="caution">
    <text evidence="3">The sequence shown here is derived from an EMBL/GenBank/DDBJ whole genome shotgun (WGS) entry which is preliminary data.</text>
</comment>
<accession>A0A4Y9JXG6</accession>
<feature type="transmembrane region" description="Helical" evidence="1">
    <location>
        <begin position="12"/>
        <end position="39"/>
    </location>
</feature>
<gene>
    <name evidence="3" type="ORF">E4T80_08760</name>
</gene>
<evidence type="ECO:0000256" key="1">
    <source>
        <dbReference type="SAM" id="Phobius"/>
    </source>
</evidence>
<feature type="domain" description="DUF6759" evidence="2">
    <location>
        <begin position="111"/>
        <end position="181"/>
    </location>
</feature>
<dbReference type="EMBL" id="SPPA01000019">
    <property type="protein sequence ID" value="TFV09165.1"/>
    <property type="molecule type" value="Genomic_DNA"/>
</dbReference>
<dbReference type="Proteomes" id="UP000297396">
    <property type="component" value="Unassembled WGS sequence"/>
</dbReference>
<dbReference type="OrthoDB" id="1419307at2"/>
<evidence type="ECO:0000259" key="2">
    <source>
        <dbReference type="Pfam" id="PF20545"/>
    </source>
</evidence>